<sequence>MLLLFDLWNEIALILTTMALTAGHSATMIFQATTDLVGALIGGSIHIMLVGYHNLPIMMVLWVSLLSYQHFWVNRRARMQHCTCAARRIKS</sequence>
<dbReference type="HOGENOM" id="CLU_2428569_0_0_1"/>
<feature type="transmembrane region" description="Helical" evidence="1">
    <location>
        <begin position="45"/>
        <end position="68"/>
    </location>
</feature>
<keyword evidence="1" id="KW-0472">Membrane</keyword>
<reference evidence="2 3" key="1">
    <citation type="journal article" date="2013" name="Nat. Commun.">
        <title>The evolution and pathogenic mechanisms of the rice sheath blight pathogen.</title>
        <authorList>
            <person name="Zheng A."/>
            <person name="Lin R."/>
            <person name="Xu L."/>
            <person name="Qin P."/>
            <person name="Tang C."/>
            <person name="Ai P."/>
            <person name="Zhang D."/>
            <person name="Liu Y."/>
            <person name="Sun Z."/>
            <person name="Feng H."/>
            <person name="Wang Y."/>
            <person name="Chen Y."/>
            <person name="Liang X."/>
            <person name="Fu R."/>
            <person name="Li Q."/>
            <person name="Zhang J."/>
            <person name="Yu X."/>
            <person name="Xie Z."/>
            <person name="Ding L."/>
            <person name="Guan P."/>
            <person name="Tang J."/>
            <person name="Liang Y."/>
            <person name="Wang S."/>
            <person name="Deng Q."/>
            <person name="Li S."/>
            <person name="Zhu J."/>
            <person name="Wang L."/>
            <person name="Liu H."/>
            <person name="Li P."/>
        </authorList>
    </citation>
    <scope>NUCLEOTIDE SEQUENCE [LARGE SCALE GENOMIC DNA]</scope>
    <source>
        <strain evidence="3">AG-1 IA</strain>
    </source>
</reference>
<dbReference type="AlphaFoldDB" id="L8X3N1"/>
<keyword evidence="1" id="KW-1133">Transmembrane helix</keyword>
<accession>L8X3N1</accession>
<dbReference type="EMBL" id="AFRT01000247">
    <property type="protein sequence ID" value="ELU44906.1"/>
    <property type="molecule type" value="Genomic_DNA"/>
</dbReference>
<dbReference type="Proteomes" id="UP000011668">
    <property type="component" value="Unassembled WGS sequence"/>
</dbReference>
<organism evidence="2 3">
    <name type="scientific">Thanatephorus cucumeris (strain AG1-IA)</name>
    <name type="common">Rice sheath blight fungus</name>
    <name type="synonym">Rhizoctonia solani</name>
    <dbReference type="NCBI Taxonomy" id="983506"/>
    <lineage>
        <taxon>Eukaryota</taxon>
        <taxon>Fungi</taxon>
        <taxon>Dikarya</taxon>
        <taxon>Basidiomycota</taxon>
        <taxon>Agaricomycotina</taxon>
        <taxon>Agaricomycetes</taxon>
        <taxon>Cantharellales</taxon>
        <taxon>Ceratobasidiaceae</taxon>
        <taxon>Rhizoctonia</taxon>
        <taxon>Rhizoctonia solani AG-1</taxon>
    </lineage>
</organism>
<keyword evidence="1" id="KW-0812">Transmembrane</keyword>
<name>L8X3N1_THACA</name>
<proteinExistence type="predicted"/>
<evidence type="ECO:0000313" key="2">
    <source>
        <dbReference type="EMBL" id="ELU44906.1"/>
    </source>
</evidence>
<evidence type="ECO:0000256" key="1">
    <source>
        <dbReference type="SAM" id="Phobius"/>
    </source>
</evidence>
<evidence type="ECO:0000313" key="3">
    <source>
        <dbReference type="Proteomes" id="UP000011668"/>
    </source>
</evidence>
<protein>
    <submittedName>
        <fullName evidence="2">Uncharacterized protein</fullName>
    </submittedName>
</protein>
<keyword evidence="3" id="KW-1185">Reference proteome</keyword>
<gene>
    <name evidence="2" type="ORF">AG1IA_01061</name>
</gene>
<dbReference type="OrthoDB" id="10435317at2759"/>
<feature type="transmembrane region" description="Helical" evidence="1">
    <location>
        <begin position="12"/>
        <end position="33"/>
    </location>
</feature>
<comment type="caution">
    <text evidence="2">The sequence shown here is derived from an EMBL/GenBank/DDBJ whole genome shotgun (WGS) entry which is preliminary data.</text>
</comment>